<evidence type="ECO:0000313" key="4">
    <source>
        <dbReference type="Proteomes" id="UP000594638"/>
    </source>
</evidence>
<dbReference type="OrthoDB" id="248923at2759"/>
<name>A0A8S0PGZ6_OLEEU</name>
<dbReference type="PROSITE" id="PS50011">
    <property type="entry name" value="PROTEIN_KINASE_DOM"/>
    <property type="match status" value="1"/>
</dbReference>
<evidence type="ECO:0000259" key="2">
    <source>
        <dbReference type="PROSITE" id="PS50011"/>
    </source>
</evidence>
<dbReference type="GO" id="GO:0005524">
    <property type="term" value="F:ATP binding"/>
    <property type="evidence" value="ECO:0007669"/>
    <property type="project" value="InterPro"/>
</dbReference>
<proteinExistence type="inferred from homology"/>
<organism evidence="3 4">
    <name type="scientific">Olea europaea subsp. europaea</name>
    <dbReference type="NCBI Taxonomy" id="158383"/>
    <lineage>
        <taxon>Eukaryota</taxon>
        <taxon>Viridiplantae</taxon>
        <taxon>Streptophyta</taxon>
        <taxon>Embryophyta</taxon>
        <taxon>Tracheophyta</taxon>
        <taxon>Spermatophyta</taxon>
        <taxon>Magnoliopsida</taxon>
        <taxon>eudicotyledons</taxon>
        <taxon>Gunneridae</taxon>
        <taxon>Pentapetalae</taxon>
        <taxon>asterids</taxon>
        <taxon>lamiids</taxon>
        <taxon>Lamiales</taxon>
        <taxon>Oleaceae</taxon>
        <taxon>Oleeae</taxon>
        <taxon>Olea</taxon>
    </lineage>
</organism>
<dbReference type="InterPro" id="IPR047173">
    <property type="entry name" value="STRAD_A/B-like"/>
</dbReference>
<dbReference type="PANTHER" id="PTHR48014">
    <property type="entry name" value="SERINE/THREONINE-PROTEIN KINASE FRAY2"/>
    <property type="match status" value="1"/>
</dbReference>
<gene>
    <name evidence="3" type="ORF">OLEA9_A029410</name>
</gene>
<evidence type="ECO:0000256" key="1">
    <source>
        <dbReference type="ARBA" id="ARBA00008874"/>
    </source>
</evidence>
<dbReference type="InterPro" id="IPR000719">
    <property type="entry name" value="Prot_kinase_dom"/>
</dbReference>
<dbReference type="AlphaFoldDB" id="A0A8S0PGZ6"/>
<keyword evidence="3" id="KW-0418">Kinase</keyword>
<dbReference type="EMBL" id="CACTIH010000078">
    <property type="protein sequence ID" value="CAA2951330.1"/>
    <property type="molecule type" value="Genomic_DNA"/>
</dbReference>
<reference evidence="3 4" key="1">
    <citation type="submission" date="2019-12" db="EMBL/GenBank/DDBJ databases">
        <authorList>
            <person name="Alioto T."/>
            <person name="Alioto T."/>
            <person name="Gomez Garrido J."/>
        </authorList>
    </citation>
    <scope>NUCLEOTIDE SEQUENCE [LARGE SCALE GENOMIC DNA]</scope>
</reference>
<protein>
    <submittedName>
        <fullName evidence="3">Serine threonine- kinase BLUS1-like</fullName>
    </submittedName>
</protein>
<comment type="similarity">
    <text evidence="1">Belongs to the protein kinase superfamily. STE Ser/Thr protein kinase family. STE20 subfamily.</text>
</comment>
<dbReference type="Proteomes" id="UP000594638">
    <property type="component" value="Unassembled WGS sequence"/>
</dbReference>
<comment type="caution">
    <text evidence="3">The sequence shown here is derived from an EMBL/GenBank/DDBJ whole genome shotgun (WGS) entry which is preliminary data.</text>
</comment>
<dbReference type="PANTHER" id="PTHR48014:SF3">
    <property type="entry name" value="PROTEIN KINASE DOMAIN-CONTAINING PROTEIN"/>
    <property type="match status" value="1"/>
</dbReference>
<feature type="domain" description="Protein kinase" evidence="2">
    <location>
        <begin position="36"/>
        <end position="342"/>
    </location>
</feature>
<dbReference type="Pfam" id="PF00069">
    <property type="entry name" value="Pkinase"/>
    <property type="match status" value="1"/>
</dbReference>
<evidence type="ECO:0000313" key="3">
    <source>
        <dbReference type="EMBL" id="CAA2951330.1"/>
    </source>
</evidence>
<keyword evidence="3" id="KW-0808">Transferase</keyword>
<dbReference type="Gene3D" id="1.10.510.10">
    <property type="entry name" value="Transferase(Phosphotransferase) domain 1"/>
    <property type="match status" value="1"/>
</dbReference>
<keyword evidence="4" id="KW-1185">Reference proteome</keyword>
<dbReference type="GO" id="GO:0004672">
    <property type="term" value="F:protein kinase activity"/>
    <property type="evidence" value="ECO:0007669"/>
    <property type="project" value="InterPro"/>
</dbReference>
<dbReference type="InterPro" id="IPR011009">
    <property type="entry name" value="Kinase-like_dom_sf"/>
</dbReference>
<sequence>MDEWANVPLEGASSTQDDNDENRCIVVFEAATRNRYSTMCRIGTASGLTVYRCAYIAGDFNVYSRIGIHDVFFSLKLVEVNQQEAFNKLNQEVERNCLLPHHENLMGITKSFVDNEKLCVVFPYMDMGSLRSITAAKFPEGLPEQCIVVSLREILSGLSIIHANGLVHKEINAGHVFFSSKPEIKLGYSATIYEHEPEYGSVQASSSSVLPSYSICEWAAAPEVYNTQNHSKASDIWMIGITALELAYGDLRLRDRDSFEDMVRTICRNKSLPKKEQNDNPNPNKWKKILGFLKRMIPLCAVQGMYNEREFSEDFEKMVVKCLNWDAEKRPSANELLRYEIFNRSRNIYFFRNEINSRGRIL</sequence>
<dbReference type="GO" id="GO:0043539">
    <property type="term" value="F:protein serine/threonine kinase activator activity"/>
    <property type="evidence" value="ECO:0007669"/>
    <property type="project" value="InterPro"/>
</dbReference>
<accession>A0A8S0PGZ6</accession>
<dbReference type="Gramene" id="OE9A029410T1">
    <property type="protein sequence ID" value="OE9A029410C1"/>
    <property type="gene ID" value="OE9A029410"/>
</dbReference>
<dbReference type="SUPFAM" id="SSF56112">
    <property type="entry name" value="Protein kinase-like (PK-like)"/>
    <property type="match status" value="1"/>
</dbReference>